<dbReference type="EMBL" id="BAABFU010000001">
    <property type="protein sequence ID" value="GAA4347564.1"/>
    <property type="molecule type" value="Genomic_DNA"/>
</dbReference>
<protein>
    <submittedName>
        <fullName evidence="3">Lytic murein transglycosylase B</fullName>
    </submittedName>
</protein>
<evidence type="ECO:0000313" key="3">
    <source>
        <dbReference type="EMBL" id="GAA4347564.1"/>
    </source>
</evidence>
<keyword evidence="1" id="KW-0732">Signal</keyword>
<feature type="domain" description="Transglycosylase SLT" evidence="2">
    <location>
        <begin position="29"/>
        <end position="318"/>
    </location>
</feature>
<dbReference type="Gene3D" id="1.10.8.350">
    <property type="entry name" value="Bacterial muramidase"/>
    <property type="match status" value="1"/>
</dbReference>
<evidence type="ECO:0000259" key="2">
    <source>
        <dbReference type="Pfam" id="PF13406"/>
    </source>
</evidence>
<evidence type="ECO:0000256" key="1">
    <source>
        <dbReference type="SAM" id="SignalP"/>
    </source>
</evidence>
<dbReference type="PANTHER" id="PTHR30163">
    <property type="entry name" value="MEMBRANE-BOUND LYTIC MUREIN TRANSGLYCOSYLASE B"/>
    <property type="match status" value="1"/>
</dbReference>
<dbReference type="SUPFAM" id="SSF53955">
    <property type="entry name" value="Lysozyme-like"/>
    <property type="match status" value="1"/>
</dbReference>
<dbReference type="CDD" id="cd13399">
    <property type="entry name" value="Slt35-like"/>
    <property type="match status" value="1"/>
</dbReference>
<accession>A0ABP8HYN4</accession>
<gene>
    <name evidence="3" type="primary">mltB</name>
    <name evidence="3" type="ORF">GCM10023150_10240</name>
</gene>
<sequence>MKKILATVLLTSGLGLFGAAAHAGEAPTEKEAFAKFMEKEHGFTADYVTAMLSKAKKSQKILDLISSPAEGKDWYEYRPIFIEQSRIKLGVEFLEENKELLEKAEKDFQVPAEIITAIIGVETKYGRIQGNDSVLDALNTLAFHYPKRAKFFAGELAEYFVLAREQGWKMDEPKGSYAGAMGMGQFIPTSYRHYTVDFDGDGKINLFESKADAIGSVANYFKVHGWRMGEPVAEFVDVDDSMAQQFKNDQLKPKFTVAELKKAGLEYQGKADEKDITGIYHYKQEDRYDYWLGFHNFYVITRYNRSPMYAMAVYQLSQEIKAEYDVKQQKALAAEQTTKSSKS</sequence>
<evidence type="ECO:0000313" key="4">
    <source>
        <dbReference type="Proteomes" id="UP001501294"/>
    </source>
</evidence>
<dbReference type="Gene3D" id="1.10.530.10">
    <property type="match status" value="1"/>
</dbReference>
<dbReference type="Proteomes" id="UP001501294">
    <property type="component" value="Unassembled WGS sequence"/>
</dbReference>
<proteinExistence type="predicted"/>
<name>A0ABP8HYN4_9GAMM</name>
<dbReference type="InterPro" id="IPR023346">
    <property type="entry name" value="Lysozyme-like_dom_sf"/>
</dbReference>
<dbReference type="Pfam" id="PF13406">
    <property type="entry name" value="SLT_2"/>
    <property type="match status" value="1"/>
</dbReference>
<organism evidence="3 4">
    <name type="scientific">Kangiella taiwanensis</name>
    <dbReference type="NCBI Taxonomy" id="1079179"/>
    <lineage>
        <taxon>Bacteria</taxon>
        <taxon>Pseudomonadati</taxon>
        <taxon>Pseudomonadota</taxon>
        <taxon>Gammaproteobacteria</taxon>
        <taxon>Kangiellales</taxon>
        <taxon>Kangiellaceae</taxon>
        <taxon>Kangiella</taxon>
    </lineage>
</organism>
<feature type="chain" id="PRO_5045668640" evidence="1">
    <location>
        <begin position="24"/>
        <end position="343"/>
    </location>
</feature>
<comment type="caution">
    <text evidence="3">The sequence shown here is derived from an EMBL/GenBank/DDBJ whole genome shotgun (WGS) entry which is preliminary data.</text>
</comment>
<keyword evidence="4" id="KW-1185">Reference proteome</keyword>
<feature type="signal peptide" evidence="1">
    <location>
        <begin position="1"/>
        <end position="23"/>
    </location>
</feature>
<dbReference type="InterPro" id="IPR011757">
    <property type="entry name" value="Lytic_transglycosylase_MltB"/>
</dbReference>
<dbReference type="InterPro" id="IPR031304">
    <property type="entry name" value="SLT_2"/>
</dbReference>
<reference evidence="4" key="1">
    <citation type="journal article" date="2019" name="Int. J. Syst. Evol. Microbiol.">
        <title>The Global Catalogue of Microorganisms (GCM) 10K type strain sequencing project: providing services to taxonomists for standard genome sequencing and annotation.</title>
        <authorList>
            <consortium name="The Broad Institute Genomics Platform"/>
            <consortium name="The Broad Institute Genome Sequencing Center for Infectious Disease"/>
            <person name="Wu L."/>
            <person name="Ma J."/>
        </authorList>
    </citation>
    <scope>NUCLEOTIDE SEQUENCE [LARGE SCALE GENOMIC DNA]</scope>
    <source>
        <strain evidence="4">JCM 17727</strain>
    </source>
</reference>
<dbReference type="PANTHER" id="PTHR30163:SF9">
    <property type="entry name" value="MEMBRANE-BOUND LYTIC MUREIN TRANSGLYCOSYLASE B"/>
    <property type="match status" value="1"/>
</dbReference>
<dbReference type="NCBIfam" id="TIGR02282">
    <property type="entry name" value="MltB"/>
    <property type="match status" value="1"/>
</dbReference>
<dbReference type="RefSeq" id="WP_223576669.1">
    <property type="nucleotide sequence ID" value="NZ_BAABFU010000001.1"/>
</dbReference>
<dbReference type="InterPro" id="IPR043426">
    <property type="entry name" value="MltB-like"/>
</dbReference>